<dbReference type="PANTHER" id="PTHR43436:SF1">
    <property type="entry name" value="TRANSCRIPTIONAL REGULATORY PROTEIN"/>
    <property type="match status" value="1"/>
</dbReference>
<dbReference type="Proteomes" id="UP000198793">
    <property type="component" value="Unassembled WGS sequence"/>
</dbReference>
<dbReference type="SUPFAM" id="SSF46689">
    <property type="entry name" value="Homeodomain-like"/>
    <property type="match status" value="2"/>
</dbReference>
<dbReference type="InterPro" id="IPR009057">
    <property type="entry name" value="Homeodomain-like_sf"/>
</dbReference>
<feature type="domain" description="HTH araC/xylS-type" evidence="3">
    <location>
        <begin position="189"/>
        <end position="287"/>
    </location>
</feature>
<dbReference type="Pfam" id="PF06719">
    <property type="entry name" value="AraC_N"/>
    <property type="match status" value="1"/>
</dbReference>
<dbReference type="InterPro" id="IPR009594">
    <property type="entry name" value="Tscrpt_reg_HTH_AraC_N"/>
</dbReference>
<dbReference type="RefSeq" id="WP_090672800.1">
    <property type="nucleotide sequence ID" value="NZ_FNIT01000004.1"/>
</dbReference>
<dbReference type="STRING" id="1166073.SAMN05192530_10427"/>
<accession>A0A1H0HC40</accession>
<gene>
    <name evidence="4" type="ORF">SAMN05192530_10427</name>
</gene>
<dbReference type="Gene3D" id="1.10.10.60">
    <property type="entry name" value="Homeodomain-like"/>
    <property type="match status" value="2"/>
</dbReference>
<dbReference type="GO" id="GO:0003700">
    <property type="term" value="F:DNA-binding transcription factor activity"/>
    <property type="evidence" value="ECO:0007669"/>
    <property type="project" value="InterPro"/>
</dbReference>
<evidence type="ECO:0000256" key="2">
    <source>
        <dbReference type="ARBA" id="ARBA00023163"/>
    </source>
</evidence>
<dbReference type="InterPro" id="IPR018060">
    <property type="entry name" value="HTH_AraC"/>
</dbReference>
<name>A0A1H0HC40_9HYPH</name>
<evidence type="ECO:0000313" key="4">
    <source>
        <dbReference type="EMBL" id="SDO16766.1"/>
    </source>
</evidence>
<keyword evidence="1" id="KW-0805">Transcription regulation</keyword>
<dbReference type="EMBL" id="FNIT01000004">
    <property type="protein sequence ID" value="SDO16766.1"/>
    <property type="molecule type" value="Genomic_DNA"/>
</dbReference>
<organism evidence="4 5">
    <name type="scientific">Aureimonas jatrophae</name>
    <dbReference type="NCBI Taxonomy" id="1166073"/>
    <lineage>
        <taxon>Bacteria</taxon>
        <taxon>Pseudomonadati</taxon>
        <taxon>Pseudomonadota</taxon>
        <taxon>Alphaproteobacteria</taxon>
        <taxon>Hyphomicrobiales</taxon>
        <taxon>Aurantimonadaceae</taxon>
        <taxon>Aureimonas</taxon>
    </lineage>
</organism>
<protein>
    <submittedName>
        <fullName evidence="4">Helix-turn-helix domain-containing protein</fullName>
    </submittedName>
</protein>
<keyword evidence="5" id="KW-1185">Reference proteome</keyword>
<proteinExistence type="predicted"/>
<dbReference type="Pfam" id="PF12833">
    <property type="entry name" value="HTH_18"/>
    <property type="match status" value="1"/>
</dbReference>
<dbReference type="OrthoDB" id="9802263at2"/>
<sequence>MSDAVQRLRDHVARRAQGVLTRTQLPRVDILRVLEPTSLFPEVYQPMVSLILQGEKRLFIGEQVVRYAEAEAFVSSVALPATGEVVRATAERPYLALRLILDPVLVADLVRQAGGTAPGPDRRGFDVAAATDRLADAWLRMLSLEDHRDEIPVMAPLLEREILFRLLCGPQGGLLRQVAGLDRDFARIRATVDWMRSHAAERFRVDHLADRAGMSVSVFHRRFKASTGLSPLRYQKHLRLYEARRMLLAERSEVAPVAFAVGYESVSQFTREYTRLFGAPPARDSRSLRTAATAALA</sequence>
<evidence type="ECO:0000259" key="3">
    <source>
        <dbReference type="PROSITE" id="PS01124"/>
    </source>
</evidence>
<dbReference type="GO" id="GO:0043565">
    <property type="term" value="F:sequence-specific DNA binding"/>
    <property type="evidence" value="ECO:0007669"/>
    <property type="project" value="InterPro"/>
</dbReference>
<dbReference type="PANTHER" id="PTHR43436">
    <property type="entry name" value="ARAC-FAMILY TRANSCRIPTIONAL REGULATOR"/>
    <property type="match status" value="1"/>
</dbReference>
<evidence type="ECO:0000256" key="1">
    <source>
        <dbReference type="ARBA" id="ARBA00023015"/>
    </source>
</evidence>
<dbReference type="PROSITE" id="PS01124">
    <property type="entry name" value="HTH_ARAC_FAMILY_2"/>
    <property type="match status" value="1"/>
</dbReference>
<reference evidence="4 5" key="1">
    <citation type="submission" date="2016-10" db="EMBL/GenBank/DDBJ databases">
        <authorList>
            <person name="de Groot N.N."/>
        </authorList>
    </citation>
    <scope>NUCLEOTIDE SEQUENCE [LARGE SCALE GENOMIC DNA]</scope>
    <source>
        <strain evidence="5">L7-484,KACC 16230,DSM 25025</strain>
    </source>
</reference>
<keyword evidence="2" id="KW-0804">Transcription</keyword>
<evidence type="ECO:0000313" key="5">
    <source>
        <dbReference type="Proteomes" id="UP000198793"/>
    </source>
</evidence>
<dbReference type="SMART" id="SM00342">
    <property type="entry name" value="HTH_ARAC"/>
    <property type="match status" value="1"/>
</dbReference>
<dbReference type="AlphaFoldDB" id="A0A1H0HC40"/>